<reference evidence="3" key="1">
    <citation type="submission" date="2016-04" db="EMBL/GenBank/DDBJ databases">
        <authorList>
            <person name="Evans L.H."/>
            <person name="Alamgir A."/>
            <person name="Owens N."/>
            <person name="Weber N.D."/>
            <person name="Virtaneva K."/>
            <person name="Barbian K."/>
            <person name="Babar A."/>
            <person name="Rosenke K."/>
        </authorList>
    </citation>
    <scope>NUCLEOTIDE SEQUENCE</scope>
    <source>
        <strain evidence="3">86</strain>
    </source>
</reference>
<dbReference type="InterPro" id="IPR044911">
    <property type="entry name" value="V-type_ATPase_csu/dsu_dom_3"/>
</dbReference>
<dbReference type="GO" id="GO:0046961">
    <property type="term" value="F:proton-transporting ATPase activity, rotational mechanism"/>
    <property type="evidence" value="ECO:0007669"/>
    <property type="project" value="InterPro"/>
</dbReference>
<sequence length="349" mass="38868">MITSYMNYGALSAKVRAMYGKRLRAADFEHMASLIDPQDVLEYLRTQPGWTAAVTALSADRGYVGRVELEEALRRQISHDYAGLAHFVPKIDKVVVSFPVRLAELSEIMTALRRIKSGVGKEPPETERESALKIDRAAMRACTDYTGLVNAAKGSIYYAPLTLLRPDQSGGLPDYPMAEAVLQSAYFSHLYKAVHQSYAGETKRVLLRAFGEQVDLLNLIHLLRIKTYFPGEVEFLSTLFPFSYKLGADKMKALSSSANVEDVFSLLADTPYAKAFEDLPHTAAAVEGYYRRALYQFNKRQLTAGEPSVYTAVAYLNLKELELQALVNLIECVKYGVPYDDAFSRLTGG</sequence>
<dbReference type="InterPro" id="IPR036079">
    <property type="entry name" value="ATPase_csu/dsu_sf"/>
</dbReference>
<accession>A0A212K5V4</accession>
<organism evidence="3">
    <name type="scientific">uncultured Eubacteriales bacterium</name>
    <dbReference type="NCBI Taxonomy" id="172733"/>
    <lineage>
        <taxon>Bacteria</taxon>
        <taxon>Bacillati</taxon>
        <taxon>Bacillota</taxon>
        <taxon>Clostridia</taxon>
        <taxon>Eubacteriales</taxon>
        <taxon>environmental samples</taxon>
    </lineage>
</organism>
<dbReference type="InterPro" id="IPR002843">
    <property type="entry name" value="ATPase_V0-cplx_csu/dsu"/>
</dbReference>
<evidence type="ECO:0000256" key="2">
    <source>
        <dbReference type="ARBA" id="ARBA00023065"/>
    </source>
</evidence>
<dbReference type="AlphaFoldDB" id="A0A212K5V4"/>
<keyword evidence="2" id="KW-0406">Ion transport</keyword>
<protein>
    <submittedName>
        <fullName evidence="3">Putative ATP synthase, subunit C</fullName>
    </submittedName>
</protein>
<dbReference type="SUPFAM" id="SSF103486">
    <property type="entry name" value="V-type ATP synthase subunit C"/>
    <property type="match status" value="1"/>
</dbReference>
<proteinExistence type="predicted"/>
<keyword evidence="1" id="KW-0813">Transport</keyword>
<evidence type="ECO:0000256" key="1">
    <source>
        <dbReference type="ARBA" id="ARBA00022448"/>
    </source>
</evidence>
<dbReference type="EMBL" id="FLUN01000001">
    <property type="protein sequence ID" value="SBW07104.1"/>
    <property type="molecule type" value="Genomic_DNA"/>
</dbReference>
<gene>
    <name evidence="3" type="ORF">KL86CLO1_12258</name>
</gene>
<evidence type="ECO:0000313" key="3">
    <source>
        <dbReference type="EMBL" id="SBW07104.1"/>
    </source>
</evidence>
<dbReference type="Gene3D" id="1.10.132.50">
    <property type="entry name" value="ATP synthase (C/AC39) subunit, domain 3"/>
    <property type="match status" value="2"/>
</dbReference>
<dbReference type="Pfam" id="PF01992">
    <property type="entry name" value="vATP-synt_AC39"/>
    <property type="match status" value="1"/>
</dbReference>
<name>A0A212K5V4_9FIRM</name>